<protein>
    <submittedName>
        <fullName evidence="1">Uncharacterized protein</fullName>
    </submittedName>
</protein>
<evidence type="ECO:0000313" key="1">
    <source>
        <dbReference type="EMBL" id="BAD86410.1"/>
    </source>
</evidence>
<dbReference type="HOGENOM" id="CLU_2581596_0_0_2"/>
<dbReference type="STRING" id="69014.TK2221"/>
<dbReference type="KEGG" id="tko:TK2221"/>
<dbReference type="InParanoid" id="Q5JHN9"/>
<sequence>MELRAQDASLIPHDNPVYELAMEEVSIAEALKLARDMLENPEKYGIKEKDERRRGEKAAEMLRKTMEEGKVVGFFHKERA</sequence>
<gene>
    <name evidence="1" type="ordered locus">TK2221</name>
</gene>
<name>Q5JHN9_THEKO</name>
<proteinExistence type="predicted"/>
<keyword evidence="2" id="KW-1185">Reference proteome</keyword>
<evidence type="ECO:0000313" key="2">
    <source>
        <dbReference type="Proteomes" id="UP000000536"/>
    </source>
</evidence>
<accession>Q5JHN9</accession>
<reference evidence="1 2" key="1">
    <citation type="journal article" date="2005" name="Genome Res.">
        <title>Complete genome sequence of the hyperthermophilic archaeon Thermococcus kodakaraensis KOD1 and comparison with Pyrococcus genomes.</title>
        <authorList>
            <person name="Fukui T."/>
            <person name="Atomi H."/>
            <person name="Kanai T."/>
            <person name="Matsumi R."/>
            <person name="Fujiwara S."/>
            <person name="Imanaka T."/>
        </authorList>
    </citation>
    <scope>NUCLEOTIDE SEQUENCE [LARGE SCALE GENOMIC DNA]</scope>
    <source>
        <strain evidence="2">ATCC BAA-918 / JCM 12380 / KOD1</strain>
    </source>
</reference>
<dbReference type="PATRIC" id="fig|69014.16.peg.2177"/>
<dbReference type="AlphaFoldDB" id="Q5JHN9"/>
<organism evidence="1 2">
    <name type="scientific">Thermococcus kodakarensis (strain ATCC BAA-918 / JCM 12380 / KOD1)</name>
    <name type="common">Pyrococcus kodakaraensis (strain KOD1)</name>
    <dbReference type="NCBI Taxonomy" id="69014"/>
    <lineage>
        <taxon>Archaea</taxon>
        <taxon>Methanobacteriati</taxon>
        <taxon>Methanobacteriota</taxon>
        <taxon>Thermococci</taxon>
        <taxon>Thermococcales</taxon>
        <taxon>Thermococcaceae</taxon>
        <taxon>Thermococcus</taxon>
    </lineage>
</organism>
<dbReference type="EMBL" id="AP006878">
    <property type="protein sequence ID" value="BAD86410.1"/>
    <property type="molecule type" value="Genomic_DNA"/>
</dbReference>
<dbReference type="Proteomes" id="UP000000536">
    <property type="component" value="Chromosome"/>
</dbReference>
<dbReference type="EnsemblBacteria" id="BAD86410">
    <property type="protein sequence ID" value="BAD86410"/>
    <property type="gene ID" value="TK2221"/>
</dbReference>